<name>A0AAU8MZZ9_9GAMM</name>
<gene>
    <name evidence="1" type="ORF">ABU614_08565</name>
</gene>
<dbReference type="EMBL" id="CP159925">
    <property type="protein sequence ID" value="XCO76822.1"/>
    <property type="molecule type" value="Genomic_DNA"/>
</dbReference>
<accession>A0AAU8MZZ9</accession>
<protein>
    <recommendedName>
        <fullName evidence="2">Terminase small subunit</fullName>
    </recommendedName>
</protein>
<evidence type="ECO:0000313" key="1">
    <source>
        <dbReference type="EMBL" id="XCO76822.1"/>
    </source>
</evidence>
<proteinExistence type="predicted"/>
<dbReference type="Gene3D" id="1.10.10.1400">
    <property type="entry name" value="Terminase, small subunit, N-terminal DNA-binding domain, HTH motif"/>
    <property type="match status" value="1"/>
</dbReference>
<dbReference type="RefSeq" id="WP_363800056.1">
    <property type="nucleotide sequence ID" value="NZ_CP159925.1"/>
</dbReference>
<evidence type="ECO:0008006" key="2">
    <source>
        <dbReference type="Google" id="ProtNLM"/>
    </source>
</evidence>
<dbReference type="InterPro" id="IPR038713">
    <property type="entry name" value="Terminase_Gp1_N_sf"/>
</dbReference>
<reference evidence="1" key="1">
    <citation type="submission" date="2024-06" db="EMBL/GenBank/DDBJ databases">
        <authorList>
            <person name="Li S."/>
        </authorList>
    </citation>
    <scope>NUCLEOTIDE SEQUENCE</scope>
    <source>
        <strain evidence="1">SR10</strain>
    </source>
</reference>
<organism evidence="1">
    <name type="scientific">Lysobacter firmicutimachus</name>
    <dbReference type="NCBI Taxonomy" id="1792846"/>
    <lineage>
        <taxon>Bacteria</taxon>
        <taxon>Pseudomonadati</taxon>
        <taxon>Pseudomonadota</taxon>
        <taxon>Gammaproteobacteria</taxon>
        <taxon>Lysobacterales</taxon>
        <taxon>Lysobacteraceae</taxon>
        <taxon>Lysobacter</taxon>
    </lineage>
</organism>
<dbReference type="AlphaFoldDB" id="A0AAU8MZZ9"/>
<sequence>MLTKLSHRQLRFVGALRAGLSGKAAAVTAGYSPRTAAQAASRLAKSEHIRAVLAAPESHDEFVACADSDEARAARIRMCWLDSLCERAKSGDVRAMLSYFAEWRRSKRRRRRTTRP</sequence>